<sequence length="98" mass="11516">MSDQSNPAPSYWLDQARAHIAQFNKLHDEKRGEEKSNLQSEHHSSERQPKSCFRDRMEGYKSRPEVKRRRKVRFEGIPENESVDSSSSGIDDQPRTNW</sequence>
<proteinExistence type="predicted"/>
<feature type="compositionally biased region" description="Basic and acidic residues" evidence="1">
    <location>
        <begin position="25"/>
        <end position="65"/>
    </location>
</feature>
<feature type="region of interest" description="Disordered" evidence="1">
    <location>
        <begin position="23"/>
        <end position="98"/>
    </location>
</feature>
<protein>
    <submittedName>
        <fullName evidence="2">Uncharacterized protein</fullName>
    </submittedName>
</protein>
<evidence type="ECO:0000256" key="1">
    <source>
        <dbReference type="SAM" id="MobiDB-lite"/>
    </source>
</evidence>
<organism evidence="2 3">
    <name type="scientific">Penicillium hetheringtonii</name>
    <dbReference type="NCBI Taxonomy" id="911720"/>
    <lineage>
        <taxon>Eukaryota</taxon>
        <taxon>Fungi</taxon>
        <taxon>Dikarya</taxon>
        <taxon>Ascomycota</taxon>
        <taxon>Pezizomycotina</taxon>
        <taxon>Eurotiomycetes</taxon>
        <taxon>Eurotiomycetidae</taxon>
        <taxon>Eurotiales</taxon>
        <taxon>Aspergillaceae</taxon>
        <taxon>Penicillium</taxon>
    </lineage>
</organism>
<gene>
    <name evidence="2" type="ORF">N7450_011743</name>
</gene>
<dbReference type="EMBL" id="JAQJAC010000010">
    <property type="protein sequence ID" value="KAJ5569257.1"/>
    <property type="molecule type" value="Genomic_DNA"/>
</dbReference>
<keyword evidence="3" id="KW-1185">Reference proteome</keyword>
<evidence type="ECO:0000313" key="3">
    <source>
        <dbReference type="Proteomes" id="UP001216150"/>
    </source>
</evidence>
<name>A0AAD6GN98_9EURO</name>
<evidence type="ECO:0000313" key="2">
    <source>
        <dbReference type="EMBL" id="KAJ5569257.1"/>
    </source>
</evidence>
<comment type="caution">
    <text evidence="2">The sequence shown here is derived from an EMBL/GenBank/DDBJ whole genome shotgun (WGS) entry which is preliminary data.</text>
</comment>
<feature type="compositionally biased region" description="Polar residues" evidence="1">
    <location>
        <begin position="83"/>
        <end position="98"/>
    </location>
</feature>
<reference evidence="2 3" key="1">
    <citation type="journal article" date="2023" name="IMA Fungus">
        <title>Comparative genomic study of the Penicillium genus elucidates a diverse pangenome and 15 lateral gene transfer events.</title>
        <authorList>
            <person name="Petersen C."/>
            <person name="Sorensen T."/>
            <person name="Nielsen M.R."/>
            <person name="Sondergaard T.E."/>
            <person name="Sorensen J.L."/>
            <person name="Fitzpatrick D.A."/>
            <person name="Frisvad J.C."/>
            <person name="Nielsen K.L."/>
        </authorList>
    </citation>
    <scope>NUCLEOTIDE SEQUENCE [LARGE SCALE GENOMIC DNA]</scope>
    <source>
        <strain evidence="2 3">IBT 29057</strain>
    </source>
</reference>
<dbReference type="Proteomes" id="UP001216150">
    <property type="component" value="Unassembled WGS sequence"/>
</dbReference>
<accession>A0AAD6GN98</accession>
<dbReference type="AlphaFoldDB" id="A0AAD6GN98"/>